<gene>
    <name evidence="1" type="ORF">HK415_11475</name>
</gene>
<dbReference type="EMBL" id="JABFCS010000001">
    <property type="protein sequence ID" value="NNU43639.1"/>
    <property type="molecule type" value="Genomic_DNA"/>
</dbReference>
<dbReference type="AlphaFoldDB" id="A0A849KPB8"/>
<evidence type="ECO:0000313" key="1">
    <source>
        <dbReference type="EMBL" id="NNU43639.1"/>
    </source>
</evidence>
<dbReference type="InterPro" id="IPR022050">
    <property type="entry name" value="T_hemolysin"/>
</dbReference>
<organism evidence="1 2">
    <name type="scientific">Ramlibacter montanisoli</name>
    <dbReference type="NCBI Taxonomy" id="2732512"/>
    <lineage>
        <taxon>Bacteria</taxon>
        <taxon>Pseudomonadati</taxon>
        <taxon>Pseudomonadota</taxon>
        <taxon>Betaproteobacteria</taxon>
        <taxon>Burkholderiales</taxon>
        <taxon>Comamonadaceae</taxon>
        <taxon>Ramlibacter</taxon>
    </lineage>
</organism>
<protein>
    <recommendedName>
        <fullName evidence="3">Thermostable hemolysin</fullName>
    </recommendedName>
</protein>
<evidence type="ECO:0000313" key="2">
    <source>
        <dbReference type="Proteomes" id="UP000552954"/>
    </source>
</evidence>
<sequence>MALLTASRRLRPETAAGSPADGAALRLHFPEDPCRAEVEDFIRGVYHRHYGASIRAFTPVLVSLADADGEIIAAAGYRSAAAGALYLERYLREPIEEELAWHAGRALSRREVAEVGHLASARPGAGRRLMLQLGPHLAQLRFRWAVATLTQELRQMIGRLGIAPLALAAADPAALGDEAVFWGSYYEHQPLVLAGEIQPALRRLARRGFREQELVA</sequence>
<dbReference type="Pfam" id="PF12261">
    <property type="entry name" value="T_hemolysin"/>
    <property type="match status" value="1"/>
</dbReference>
<name>A0A849KPB8_9BURK</name>
<comment type="caution">
    <text evidence="1">The sequence shown here is derived from an EMBL/GenBank/DDBJ whole genome shotgun (WGS) entry which is preliminary data.</text>
</comment>
<evidence type="ECO:0008006" key="3">
    <source>
        <dbReference type="Google" id="ProtNLM"/>
    </source>
</evidence>
<reference evidence="1 2" key="1">
    <citation type="submission" date="2020-05" db="EMBL/GenBank/DDBJ databases">
        <authorList>
            <person name="Khan S.A."/>
            <person name="Jeon C.O."/>
            <person name="Chun B.H."/>
        </authorList>
    </citation>
    <scope>NUCLEOTIDE SEQUENCE [LARGE SCALE GENOMIC DNA]</scope>
    <source>
        <strain evidence="1 2">B156</strain>
    </source>
</reference>
<proteinExistence type="predicted"/>
<keyword evidence="2" id="KW-1185">Reference proteome</keyword>
<dbReference type="Proteomes" id="UP000552954">
    <property type="component" value="Unassembled WGS sequence"/>
</dbReference>
<reference evidence="1 2" key="2">
    <citation type="submission" date="2020-06" db="EMBL/GenBank/DDBJ databases">
        <title>Ramlibacter rhizophilus sp. nov., isolated from rhizosphere soil of national flower Mugunghwa from South Korea.</title>
        <authorList>
            <person name="Zheng-Fei Y."/>
            <person name="Huan T."/>
        </authorList>
    </citation>
    <scope>NUCLEOTIDE SEQUENCE [LARGE SCALE GENOMIC DNA]</scope>
    <source>
        <strain evidence="1 2">B156</strain>
    </source>
</reference>
<dbReference type="RefSeq" id="WP_171559184.1">
    <property type="nucleotide sequence ID" value="NZ_JABFCS010000001.1"/>
</dbReference>
<accession>A0A849KPB8</accession>